<sequence>MATLSHLGNFPTFISLSSHKLLFSSPIPSPNLHINPNHNHHPYHSTISASSLKKPRGSKKVKSNADLCNDIREFLSSIGLSDDHVPSLKELSQHGRQDLANIVRRRGYKFIKQLLETSTTRNFTGSSIEGQNEKLNVLDDDILPSEAVQEANLYNSVESDDEVKLNDQSSLASELTTLSLEEKVDKYTHNEEVDRIEDSNVEITNERHADEAEGTVEAENAREIVNGNASSFVNSYISTEDQVSSDKDLNFEKNQKMENQAEIKSLNFLLHQKEMELTKLKQQIEKEKLALSVLQAKAETEISKAQKIVYEKDSELYAAEENLSGLKEVEIQYSGDGENVELAGSFNGWHQKIKMDPQRSSSITSLTGSRFLALLIPFCAKLNTFSVLTFIEKNFRTSRIWKAVLWLYPGVYEIKFVIDGHWRTDPQRELITRGGAAANDEGLGRQACGCVYGGGLGLEPCLAIGGGWRRATAAGWEGA</sequence>
<evidence type="ECO:0000313" key="4">
    <source>
        <dbReference type="Proteomes" id="UP000826271"/>
    </source>
</evidence>
<keyword evidence="4" id="KW-1185">Reference proteome</keyword>
<dbReference type="InterPro" id="IPR014756">
    <property type="entry name" value="Ig_E-set"/>
</dbReference>
<dbReference type="Gene3D" id="2.60.40.10">
    <property type="entry name" value="Immunoglobulins"/>
    <property type="match status" value="2"/>
</dbReference>
<name>A0AAV6X4Y5_9LAMI</name>
<feature type="region of interest" description="Disordered" evidence="2">
    <location>
        <begin position="32"/>
        <end position="59"/>
    </location>
</feature>
<evidence type="ECO:0008006" key="5">
    <source>
        <dbReference type="Google" id="ProtNLM"/>
    </source>
</evidence>
<feature type="coiled-coil region" evidence="1">
    <location>
        <begin position="263"/>
        <end position="297"/>
    </location>
</feature>
<evidence type="ECO:0000256" key="2">
    <source>
        <dbReference type="SAM" id="MobiDB-lite"/>
    </source>
</evidence>
<dbReference type="InterPro" id="IPR013783">
    <property type="entry name" value="Ig-like_fold"/>
</dbReference>
<evidence type="ECO:0000256" key="1">
    <source>
        <dbReference type="SAM" id="Coils"/>
    </source>
</evidence>
<dbReference type="AlphaFoldDB" id="A0AAV6X4Y5"/>
<keyword evidence="1" id="KW-0175">Coiled coil</keyword>
<organism evidence="3 4">
    <name type="scientific">Buddleja alternifolia</name>
    <dbReference type="NCBI Taxonomy" id="168488"/>
    <lineage>
        <taxon>Eukaryota</taxon>
        <taxon>Viridiplantae</taxon>
        <taxon>Streptophyta</taxon>
        <taxon>Embryophyta</taxon>
        <taxon>Tracheophyta</taxon>
        <taxon>Spermatophyta</taxon>
        <taxon>Magnoliopsida</taxon>
        <taxon>eudicotyledons</taxon>
        <taxon>Gunneridae</taxon>
        <taxon>Pentapetalae</taxon>
        <taxon>asterids</taxon>
        <taxon>lamiids</taxon>
        <taxon>Lamiales</taxon>
        <taxon>Scrophulariaceae</taxon>
        <taxon>Buddlejeae</taxon>
        <taxon>Buddleja</taxon>
    </lineage>
</organism>
<dbReference type="PANTHER" id="PTHR47434">
    <property type="entry name" value="PROTEIN PTST HOMOLOG 3, CHLOROPLASTIC"/>
    <property type="match status" value="1"/>
</dbReference>
<protein>
    <recommendedName>
        <fullName evidence="5">AMP-activated protein kinase glycogen-binding domain-containing protein</fullName>
    </recommendedName>
</protein>
<reference evidence="3" key="1">
    <citation type="submission" date="2019-10" db="EMBL/GenBank/DDBJ databases">
        <authorList>
            <person name="Zhang R."/>
            <person name="Pan Y."/>
            <person name="Wang J."/>
            <person name="Ma R."/>
            <person name="Yu S."/>
        </authorList>
    </citation>
    <scope>NUCLEOTIDE SEQUENCE</scope>
    <source>
        <strain evidence="3">LA-IB0</strain>
        <tissue evidence="3">Leaf</tissue>
    </source>
</reference>
<evidence type="ECO:0000313" key="3">
    <source>
        <dbReference type="EMBL" id="KAG8374213.1"/>
    </source>
</evidence>
<dbReference type="EMBL" id="WHWC01000011">
    <property type="protein sequence ID" value="KAG8374213.1"/>
    <property type="molecule type" value="Genomic_DNA"/>
</dbReference>
<gene>
    <name evidence="3" type="ORF">BUALT_Bualt11G0107700</name>
</gene>
<proteinExistence type="predicted"/>
<comment type="caution">
    <text evidence="3">The sequence shown here is derived from an EMBL/GenBank/DDBJ whole genome shotgun (WGS) entry which is preliminary data.</text>
</comment>
<dbReference type="CDD" id="cd02859">
    <property type="entry name" value="E_set_AMPKbeta_like_N"/>
    <property type="match status" value="1"/>
</dbReference>
<accession>A0AAV6X4Y5</accession>
<dbReference type="PANTHER" id="PTHR47434:SF2">
    <property type="entry name" value="PROTEIN PTST HOMOLOG 3, CHLOROPLASTIC"/>
    <property type="match status" value="1"/>
</dbReference>
<dbReference type="Proteomes" id="UP000826271">
    <property type="component" value="Unassembled WGS sequence"/>
</dbReference>
<dbReference type="SUPFAM" id="SSF81296">
    <property type="entry name" value="E set domains"/>
    <property type="match status" value="1"/>
</dbReference>